<name>A0A7E4W2V5_PANRE</name>
<evidence type="ECO:0000313" key="2">
    <source>
        <dbReference type="WBParaSite" id="Pan_g5851.t2"/>
    </source>
</evidence>
<dbReference type="WBParaSite" id="Pan_g5851.t2">
    <property type="protein sequence ID" value="Pan_g5851.t2"/>
    <property type="gene ID" value="Pan_g5851"/>
</dbReference>
<organism evidence="1 2">
    <name type="scientific">Panagrellus redivivus</name>
    <name type="common">Microworm</name>
    <dbReference type="NCBI Taxonomy" id="6233"/>
    <lineage>
        <taxon>Eukaryota</taxon>
        <taxon>Metazoa</taxon>
        <taxon>Ecdysozoa</taxon>
        <taxon>Nematoda</taxon>
        <taxon>Chromadorea</taxon>
        <taxon>Rhabditida</taxon>
        <taxon>Tylenchina</taxon>
        <taxon>Panagrolaimomorpha</taxon>
        <taxon>Panagrolaimoidea</taxon>
        <taxon>Panagrolaimidae</taxon>
        <taxon>Panagrellus</taxon>
    </lineage>
</organism>
<reference evidence="1" key="1">
    <citation type="journal article" date="2013" name="Genetics">
        <title>The draft genome and transcriptome of Panagrellus redivivus are shaped by the harsh demands of a free-living lifestyle.</title>
        <authorList>
            <person name="Srinivasan J."/>
            <person name="Dillman A.R."/>
            <person name="Macchietto M.G."/>
            <person name="Heikkinen L."/>
            <person name="Lakso M."/>
            <person name="Fracchia K.M."/>
            <person name="Antoshechkin I."/>
            <person name="Mortazavi A."/>
            <person name="Wong G."/>
            <person name="Sternberg P.W."/>
        </authorList>
    </citation>
    <scope>NUCLEOTIDE SEQUENCE [LARGE SCALE GENOMIC DNA]</scope>
    <source>
        <strain evidence="1">MT8872</strain>
    </source>
</reference>
<keyword evidence="1" id="KW-1185">Reference proteome</keyword>
<reference evidence="2" key="2">
    <citation type="submission" date="2020-10" db="UniProtKB">
        <authorList>
            <consortium name="WormBaseParasite"/>
        </authorList>
    </citation>
    <scope>IDENTIFICATION</scope>
</reference>
<protein>
    <submittedName>
        <fullName evidence="2">HTH araC/xylS-type domain-containing protein</fullName>
    </submittedName>
</protein>
<dbReference type="Proteomes" id="UP000492821">
    <property type="component" value="Unassembled WGS sequence"/>
</dbReference>
<accession>A0A7E4W2V5</accession>
<evidence type="ECO:0000313" key="1">
    <source>
        <dbReference type="Proteomes" id="UP000492821"/>
    </source>
</evidence>
<dbReference type="AlphaFoldDB" id="A0A7E4W2V5"/>
<proteinExistence type="predicted"/>
<sequence>MPATRAPLRRQTHLAHLADGRQINEARLAHVCDVLLGRDARWLAMMGWARFSIWLDRAKLSFREHSKQVKALKKCETSEICMINKRLALLSAEVGILLKREKTFVSWCMARGFPAHVRANLARQGFSSQRASLVIFRVYCSACFVEQFAIASDLIQNAP</sequence>